<dbReference type="InterPro" id="IPR017740">
    <property type="entry name" value="TssA-like"/>
</dbReference>
<dbReference type="PANTHER" id="PTHR37951">
    <property type="entry name" value="CYTOPLASMIC PROTEIN-RELATED"/>
    <property type="match status" value="1"/>
</dbReference>
<reference evidence="3 4" key="1">
    <citation type="submission" date="2016-03" db="EMBL/GenBank/DDBJ databases">
        <title>Complete genome sequence of a novel chlorpyrifos degrading bacterium, Cupriavidus nantongensis sp. X1.</title>
        <authorList>
            <person name="Fang L."/>
        </authorList>
    </citation>
    <scope>NUCLEOTIDE SEQUENCE [LARGE SCALE GENOMIC DNA]</scope>
    <source>
        <strain evidence="3 4">X1</strain>
    </source>
</reference>
<dbReference type="Proteomes" id="UP000075238">
    <property type="component" value="Chromosome 2"/>
</dbReference>
<accession>A0A142JTN6</accession>
<organism evidence="3 4">
    <name type="scientific">Cupriavidus nantongensis</name>
    <dbReference type="NCBI Taxonomy" id="1796606"/>
    <lineage>
        <taxon>Bacteria</taxon>
        <taxon>Pseudomonadati</taxon>
        <taxon>Pseudomonadota</taxon>
        <taxon>Betaproteobacteria</taxon>
        <taxon>Burkholderiales</taxon>
        <taxon>Burkholderiaceae</taxon>
        <taxon>Cupriavidus</taxon>
    </lineage>
</organism>
<feature type="domain" description="ImpA N-terminal" evidence="2">
    <location>
        <begin position="10"/>
        <end position="132"/>
    </location>
</feature>
<dbReference type="Pfam" id="PF06812">
    <property type="entry name" value="ImpA_N"/>
    <property type="match status" value="1"/>
</dbReference>
<evidence type="ECO:0000313" key="3">
    <source>
        <dbReference type="EMBL" id="AMR81448.1"/>
    </source>
</evidence>
<dbReference type="KEGG" id="cnan:A2G96_27010"/>
<feature type="region of interest" description="Disordered" evidence="1">
    <location>
        <begin position="254"/>
        <end position="285"/>
    </location>
</feature>
<feature type="compositionally biased region" description="Low complexity" evidence="1">
    <location>
        <begin position="263"/>
        <end position="285"/>
    </location>
</feature>
<evidence type="ECO:0000256" key="1">
    <source>
        <dbReference type="SAM" id="MobiDB-lite"/>
    </source>
</evidence>
<dbReference type="EMBL" id="CP014845">
    <property type="protein sequence ID" value="AMR81448.1"/>
    <property type="molecule type" value="Genomic_DNA"/>
</dbReference>
<sequence length="363" mass="39866">MASLQFDRLLAPLPGDQPCGEDLLFSAEFDRIQEARRADDPSLDQGDWVTDIKEADWREVIGIATSLLQDRTKDLRLAVWLTEALSKERGFAGLRDGYQLTAELCAQYWDHLHPVMEADDVDYRTGSVTWLAGRSSQLIREIPLVDESAGGYTYVDWEVATHLAEAIRRDPEQADELAQGKTSQEQFEAARKKTPAAFYTALHADLVSCEAALKHLGDVLDERAGEHAPSFRQAREALEAVRMLVERFVGKPAERAPGAEVTQASSSPAQAGHASAPAGAADAMHSGPIRTRAQALAQLREVADFFRRTEPHSPVAYLAARAAKWGDMPLHAWLRTVVKDDATLSQIEELLGVSADPSTDNDA</sequence>
<name>A0A142JTN6_9BURK</name>
<protein>
    <submittedName>
        <fullName evidence="3">Type VI secretion protein ImpA</fullName>
    </submittedName>
</protein>
<dbReference type="PANTHER" id="PTHR37951:SF1">
    <property type="entry name" value="TYPE VI SECRETION SYSTEM COMPONENT TSSA1"/>
    <property type="match status" value="1"/>
</dbReference>
<proteinExistence type="predicted"/>
<dbReference type="RefSeq" id="WP_062803254.1">
    <property type="nucleotide sequence ID" value="NZ_CP014845.1"/>
</dbReference>
<dbReference type="NCBIfam" id="TIGR03363">
    <property type="entry name" value="VI_chp_8"/>
    <property type="match status" value="1"/>
</dbReference>
<gene>
    <name evidence="3" type="ORF">A2G96_27010</name>
</gene>
<evidence type="ECO:0000313" key="4">
    <source>
        <dbReference type="Proteomes" id="UP000075238"/>
    </source>
</evidence>
<keyword evidence="4" id="KW-1185">Reference proteome</keyword>
<dbReference type="InterPro" id="IPR010657">
    <property type="entry name" value="ImpA_N"/>
</dbReference>
<dbReference type="STRING" id="1796606.A2G96_27010"/>
<dbReference type="OrthoDB" id="9771118at2"/>
<evidence type="ECO:0000259" key="2">
    <source>
        <dbReference type="Pfam" id="PF06812"/>
    </source>
</evidence>
<dbReference type="AlphaFoldDB" id="A0A142JTN6"/>